<protein>
    <submittedName>
        <fullName evidence="3">Soluble lytic murein transglycosylase</fullName>
        <ecNumber evidence="3">4.2.2.-</ecNumber>
    </submittedName>
</protein>
<evidence type="ECO:0000256" key="1">
    <source>
        <dbReference type="ARBA" id="ARBA00007734"/>
    </source>
</evidence>
<sequence length="184" mass="20558">MNSIHVRDIFRQKLSEIQSRLPTGVDLIKEKPSAPFQDIFEQEIEKKENQGSSLAAYEHLIEAAANKYNIDKNLIKAVMDVESGFNPQALSKAGAQGLMQLMPQTARAVGVINPWNPKENIEGGVSYLRDMLNRYRGNIELALAAYNAGPANVDKYHGIPPFSETQNYVQKVLAKQSVYHDSNK</sequence>
<dbReference type="EC" id="4.2.2.-" evidence="3"/>
<dbReference type="SUPFAM" id="SSF53955">
    <property type="entry name" value="Lysozyme-like"/>
    <property type="match status" value="1"/>
</dbReference>
<dbReference type="PROSITE" id="PS00922">
    <property type="entry name" value="TRANSGLYCOSYLASE"/>
    <property type="match status" value="1"/>
</dbReference>
<comment type="caution">
    <text evidence="3">The sequence shown here is derived from an EMBL/GenBank/DDBJ whole genome shotgun (WGS) entry which is preliminary data.</text>
</comment>
<reference evidence="3 4" key="1">
    <citation type="submission" date="2015-12" db="EMBL/GenBank/DDBJ databases">
        <title>Draft genome sequence of the thermoanaerobe Thermotalea metallivorans, an isolate from the runoff channel of the Great Artesian Basin, Australia.</title>
        <authorList>
            <person name="Patel B.K."/>
        </authorList>
    </citation>
    <scope>NUCLEOTIDE SEQUENCE [LARGE SCALE GENOMIC DNA]</scope>
    <source>
        <strain evidence="3 4">B2-1</strain>
    </source>
</reference>
<evidence type="ECO:0000259" key="2">
    <source>
        <dbReference type="Pfam" id="PF01464"/>
    </source>
</evidence>
<dbReference type="Gene3D" id="1.10.530.10">
    <property type="match status" value="1"/>
</dbReference>
<dbReference type="GO" id="GO:0008933">
    <property type="term" value="F:peptidoglycan lytic transglycosylase activity"/>
    <property type="evidence" value="ECO:0007669"/>
    <property type="project" value="InterPro"/>
</dbReference>
<dbReference type="PANTHER" id="PTHR37423">
    <property type="entry name" value="SOLUBLE LYTIC MUREIN TRANSGLYCOSYLASE-RELATED"/>
    <property type="match status" value="1"/>
</dbReference>
<dbReference type="PANTHER" id="PTHR37423:SF2">
    <property type="entry name" value="MEMBRANE-BOUND LYTIC MUREIN TRANSGLYCOSYLASE C"/>
    <property type="match status" value="1"/>
</dbReference>
<dbReference type="EMBL" id="LOEE01000019">
    <property type="protein sequence ID" value="KXG77084.1"/>
    <property type="molecule type" value="Genomic_DNA"/>
</dbReference>
<dbReference type="Pfam" id="PF01464">
    <property type="entry name" value="SLT"/>
    <property type="match status" value="1"/>
</dbReference>
<dbReference type="Proteomes" id="UP000070456">
    <property type="component" value="Unassembled WGS sequence"/>
</dbReference>
<dbReference type="InterPro" id="IPR000189">
    <property type="entry name" value="Transglyc_AS"/>
</dbReference>
<evidence type="ECO:0000313" key="3">
    <source>
        <dbReference type="EMBL" id="KXG77084.1"/>
    </source>
</evidence>
<organism evidence="3 4">
    <name type="scientific">Thermotalea metallivorans</name>
    <dbReference type="NCBI Taxonomy" id="520762"/>
    <lineage>
        <taxon>Bacteria</taxon>
        <taxon>Bacillati</taxon>
        <taxon>Bacillota</taxon>
        <taxon>Clostridia</taxon>
        <taxon>Peptostreptococcales</taxon>
        <taxon>Thermotaleaceae</taxon>
        <taxon>Thermotalea</taxon>
    </lineage>
</organism>
<keyword evidence="3" id="KW-0456">Lyase</keyword>
<dbReference type="InterPro" id="IPR008258">
    <property type="entry name" value="Transglycosylase_SLT_dom_1"/>
</dbReference>
<name>A0A140L959_9FIRM</name>
<comment type="similarity">
    <text evidence="1">Belongs to the transglycosylase Slt family.</text>
</comment>
<dbReference type="InterPro" id="IPR023346">
    <property type="entry name" value="Lysozyme-like_dom_sf"/>
</dbReference>
<dbReference type="AlphaFoldDB" id="A0A140L959"/>
<gene>
    <name evidence="3" type="primary">slt_1</name>
    <name evidence="3" type="ORF">AN619_06120</name>
</gene>
<dbReference type="STRING" id="520762.AN619_06120"/>
<accession>A0A140L959</accession>
<dbReference type="RefSeq" id="WP_068554975.1">
    <property type="nucleotide sequence ID" value="NZ_LOEE01000019.1"/>
</dbReference>
<feature type="domain" description="Transglycosylase SLT" evidence="2">
    <location>
        <begin position="60"/>
        <end position="167"/>
    </location>
</feature>
<dbReference type="GO" id="GO:0016020">
    <property type="term" value="C:membrane"/>
    <property type="evidence" value="ECO:0007669"/>
    <property type="project" value="InterPro"/>
</dbReference>
<dbReference type="CDD" id="cd00254">
    <property type="entry name" value="LT-like"/>
    <property type="match status" value="1"/>
</dbReference>
<keyword evidence="4" id="KW-1185">Reference proteome</keyword>
<proteinExistence type="inferred from homology"/>
<dbReference type="GO" id="GO:0000270">
    <property type="term" value="P:peptidoglycan metabolic process"/>
    <property type="evidence" value="ECO:0007669"/>
    <property type="project" value="InterPro"/>
</dbReference>
<evidence type="ECO:0000313" key="4">
    <source>
        <dbReference type="Proteomes" id="UP000070456"/>
    </source>
</evidence>
<dbReference type="OrthoDB" id="9815002at2"/>